<dbReference type="InterPro" id="IPR033130">
    <property type="entry name" value="RNase_T2_His_AS_2"/>
</dbReference>
<dbReference type="Pfam" id="PF00445">
    <property type="entry name" value="Ribonuclease_T2"/>
    <property type="match status" value="1"/>
</dbReference>
<comment type="similarity">
    <text evidence="1 4">Belongs to the RNase T2 family.</text>
</comment>
<gene>
    <name evidence="7" type="primary">LOC100898090</name>
</gene>
<dbReference type="PANTHER" id="PTHR11240">
    <property type="entry name" value="RIBONUCLEASE T2"/>
    <property type="match status" value="1"/>
</dbReference>
<evidence type="ECO:0000256" key="5">
    <source>
        <dbReference type="SAM" id="SignalP"/>
    </source>
</evidence>
<dbReference type="GO" id="GO:0033897">
    <property type="term" value="F:ribonuclease T2 activity"/>
    <property type="evidence" value="ECO:0007669"/>
    <property type="project" value="InterPro"/>
</dbReference>
<keyword evidence="6" id="KW-1185">Reference proteome</keyword>
<dbReference type="InterPro" id="IPR018188">
    <property type="entry name" value="RNase_T2_His_AS_1"/>
</dbReference>
<evidence type="ECO:0000313" key="7">
    <source>
        <dbReference type="RefSeq" id="XP_003748072.1"/>
    </source>
</evidence>
<dbReference type="InterPro" id="IPR001568">
    <property type="entry name" value="RNase_T2-like"/>
</dbReference>
<dbReference type="GO" id="GO:0006401">
    <property type="term" value="P:RNA catabolic process"/>
    <property type="evidence" value="ECO:0007669"/>
    <property type="project" value="TreeGrafter"/>
</dbReference>
<sequence length="236" mass="27064">MKSLRGALLVVSVSLTLATPLRGKHPVSDLSEKNVAFDYLLFSQQSTEGYCRATGNCVTDKLRHFWTIHGLWPSNATAWPENCDPSHPFDASRISTLRSQLDEYWPSVTSENSDSFWSHEWSKHGTCAKSIPRLSGEYNYFSQTLQLYSKWNLTEYLEDAQVRPDNDRAYPVSEVEKALDNRLEAKARLECQRVHGMEFPLLKEIHFCLTKDLDVMDCPGKDENCGTDRIYYIKEA</sequence>
<evidence type="ECO:0000256" key="2">
    <source>
        <dbReference type="ARBA" id="ARBA00023157"/>
    </source>
</evidence>
<evidence type="ECO:0000256" key="3">
    <source>
        <dbReference type="PIRSR" id="PIRSR633697-1"/>
    </source>
</evidence>
<dbReference type="KEGG" id="goe:100898090"/>
<dbReference type="Proteomes" id="UP000694867">
    <property type="component" value="Unplaced"/>
</dbReference>
<dbReference type="SUPFAM" id="SSF55895">
    <property type="entry name" value="Ribonuclease Rh-like"/>
    <property type="match status" value="1"/>
</dbReference>
<dbReference type="InterPro" id="IPR033697">
    <property type="entry name" value="Ribonuclease_T2_eukaryotic"/>
</dbReference>
<dbReference type="CDD" id="cd01061">
    <property type="entry name" value="RNase_T2_euk"/>
    <property type="match status" value="1"/>
</dbReference>
<feature type="active site" evidence="3">
    <location>
        <position position="69"/>
    </location>
</feature>
<evidence type="ECO:0000256" key="1">
    <source>
        <dbReference type="ARBA" id="ARBA00007469"/>
    </source>
</evidence>
<keyword evidence="5" id="KW-0732">Signal</keyword>
<keyword evidence="2" id="KW-1015">Disulfide bond</keyword>
<name>A0AAJ6QYC5_9ACAR</name>
<organism evidence="6 7">
    <name type="scientific">Galendromus occidentalis</name>
    <name type="common">western predatory mite</name>
    <dbReference type="NCBI Taxonomy" id="34638"/>
    <lineage>
        <taxon>Eukaryota</taxon>
        <taxon>Metazoa</taxon>
        <taxon>Ecdysozoa</taxon>
        <taxon>Arthropoda</taxon>
        <taxon>Chelicerata</taxon>
        <taxon>Arachnida</taxon>
        <taxon>Acari</taxon>
        <taxon>Parasitiformes</taxon>
        <taxon>Mesostigmata</taxon>
        <taxon>Gamasina</taxon>
        <taxon>Phytoseioidea</taxon>
        <taxon>Phytoseiidae</taxon>
        <taxon>Typhlodrominae</taxon>
        <taxon>Galendromus</taxon>
    </lineage>
</organism>
<evidence type="ECO:0000313" key="6">
    <source>
        <dbReference type="Proteomes" id="UP000694867"/>
    </source>
</evidence>
<dbReference type="Gene3D" id="3.90.730.10">
    <property type="entry name" value="Ribonuclease T2-like"/>
    <property type="match status" value="1"/>
</dbReference>
<dbReference type="GeneID" id="100898090"/>
<dbReference type="InterPro" id="IPR036430">
    <property type="entry name" value="RNase_T2-like_sf"/>
</dbReference>
<feature type="chain" id="PRO_5042619084" evidence="5">
    <location>
        <begin position="19"/>
        <end position="236"/>
    </location>
</feature>
<dbReference type="GO" id="GO:0005576">
    <property type="term" value="C:extracellular region"/>
    <property type="evidence" value="ECO:0007669"/>
    <property type="project" value="TreeGrafter"/>
</dbReference>
<proteinExistence type="inferred from homology"/>
<feature type="active site" evidence="3">
    <location>
        <position position="124"/>
    </location>
</feature>
<protein>
    <submittedName>
        <fullName evidence="7">Ribonuclease Oy</fullName>
    </submittedName>
</protein>
<dbReference type="PROSITE" id="PS00530">
    <property type="entry name" value="RNASE_T2_1"/>
    <property type="match status" value="1"/>
</dbReference>
<dbReference type="PANTHER" id="PTHR11240:SF22">
    <property type="entry name" value="RIBONUCLEASE T2"/>
    <property type="match status" value="1"/>
</dbReference>
<dbReference type="AlphaFoldDB" id="A0AAJ6QYC5"/>
<dbReference type="RefSeq" id="XP_003748072.1">
    <property type="nucleotide sequence ID" value="XM_003748024.2"/>
</dbReference>
<feature type="signal peptide" evidence="5">
    <location>
        <begin position="1"/>
        <end position="18"/>
    </location>
</feature>
<dbReference type="GO" id="GO:0003723">
    <property type="term" value="F:RNA binding"/>
    <property type="evidence" value="ECO:0007669"/>
    <property type="project" value="InterPro"/>
</dbReference>
<dbReference type="PROSITE" id="PS00531">
    <property type="entry name" value="RNASE_T2_2"/>
    <property type="match status" value="1"/>
</dbReference>
<evidence type="ECO:0000256" key="4">
    <source>
        <dbReference type="RuleBase" id="RU004328"/>
    </source>
</evidence>
<reference evidence="7" key="1">
    <citation type="submission" date="2025-08" db="UniProtKB">
        <authorList>
            <consortium name="RefSeq"/>
        </authorList>
    </citation>
    <scope>IDENTIFICATION</scope>
</reference>
<feature type="active site" evidence="3">
    <location>
        <position position="120"/>
    </location>
</feature>
<accession>A0AAJ6QYC5</accession>